<reference evidence="2 4" key="2">
    <citation type="journal article" date="2018" name="Plant J.">
        <title>The Physcomitrella patens chromosome-scale assembly reveals moss genome structure and evolution.</title>
        <authorList>
            <person name="Lang D."/>
            <person name="Ullrich K.K."/>
            <person name="Murat F."/>
            <person name="Fuchs J."/>
            <person name="Jenkins J."/>
            <person name="Haas F.B."/>
            <person name="Piednoel M."/>
            <person name="Gundlach H."/>
            <person name="Van Bel M."/>
            <person name="Meyberg R."/>
            <person name="Vives C."/>
            <person name="Morata J."/>
            <person name="Symeonidi A."/>
            <person name="Hiss M."/>
            <person name="Muchero W."/>
            <person name="Kamisugi Y."/>
            <person name="Saleh O."/>
            <person name="Blanc G."/>
            <person name="Decker E.L."/>
            <person name="van Gessel N."/>
            <person name="Grimwood J."/>
            <person name="Hayes R.D."/>
            <person name="Graham S.W."/>
            <person name="Gunter L.E."/>
            <person name="McDaniel S.F."/>
            <person name="Hoernstein S.N.W."/>
            <person name="Larsson A."/>
            <person name="Li F.W."/>
            <person name="Perroud P.F."/>
            <person name="Phillips J."/>
            <person name="Ranjan P."/>
            <person name="Rokshar D.S."/>
            <person name="Rothfels C.J."/>
            <person name="Schneider L."/>
            <person name="Shu S."/>
            <person name="Stevenson D.W."/>
            <person name="Thummler F."/>
            <person name="Tillich M."/>
            <person name="Villarreal Aguilar J.C."/>
            <person name="Widiez T."/>
            <person name="Wong G.K."/>
            <person name="Wymore A."/>
            <person name="Zhang Y."/>
            <person name="Zimmer A.D."/>
            <person name="Quatrano R.S."/>
            <person name="Mayer K.F.X."/>
            <person name="Goodstein D."/>
            <person name="Casacuberta J.M."/>
            <person name="Vandepoele K."/>
            <person name="Reski R."/>
            <person name="Cuming A.C."/>
            <person name="Tuskan G.A."/>
            <person name="Maumus F."/>
            <person name="Salse J."/>
            <person name="Schmutz J."/>
            <person name="Rensing S.A."/>
        </authorList>
    </citation>
    <scope>NUCLEOTIDE SEQUENCE [LARGE SCALE GENOMIC DNA]</scope>
    <source>
        <strain evidence="3 4">cv. Gransden 2004</strain>
    </source>
</reference>
<dbReference type="Proteomes" id="UP000006727">
    <property type="component" value="Chromosome 16"/>
</dbReference>
<sequence>MLTAEEQRPPADEEIYTHVAAEIKPAYRFQLTVREFDFGRFRNRKPRPQPKPNERTYANFQELDYLRKNVADKIADPFWMGCRLNQFSEDSIDRDDMRDLILSRLPVGKLYDVGCVPEYFPYLFNAQLNPFLETHLTHNKEYFPSAFCIREEELTPYGTSHDIAPRTLWAFQTAKKKWVSFPTLDYLPPRVSQMLAGEGGLVLLCGDPPPWVDPQAPEIKTESEAVQAEKNDEKNEEAETGPEEDEGEEGEEEEGEEEVEEKQPDPPKLPPPEPRIDPNGQKLIVVCNPVARTFRILPDMHCHLENLVGHIDVTPTSDHYVVYIVGYHPSISQCTQQKGLRVGIFKSIMGKWRIFSLPEGRLYQPGISNYNRALPLITKNIDTTSIFLSGTVITSQANIHQPVILSFKKKTRSWVAYSWPPASEVEHPQMVECDQKLYICARGVTSKSTMTIWTFLFHEFSNPECKQVTKMPGPLFTKLFPYWYRLRSDYDVVSSSCTISFACRDRPTVIACYDVKRDSWYELPLYQGYIHGLTFLGNWRFEPAAHAQV</sequence>
<dbReference type="PANTHER" id="PTHR31672">
    <property type="entry name" value="BNACNNG10540D PROTEIN"/>
    <property type="match status" value="1"/>
</dbReference>
<evidence type="ECO:0000313" key="4">
    <source>
        <dbReference type="Proteomes" id="UP000006727"/>
    </source>
</evidence>
<evidence type="ECO:0000256" key="1">
    <source>
        <dbReference type="SAM" id="MobiDB-lite"/>
    </source>
</evidence>
<feature type="region of interest" description="Disordered" evidence="1">
    <location>
        <begin position="222"/>
        <end position="280"/>
    </location>
</feature>
<dbReference type="GO" id="GO:0031146">
    <property type="term" value="P:SCF-dependent proteasomal ubiquitin-dependent protein catabolic process"/>
    <property type="evidence" value="ECO:0000318"/>
    <property type="project" value="GO_Central"/>
</dbReference>
<name>A9SQZ6_PHYPA</name>
<dbReference type="OrthoDB" id="1919277at2759"/>
<dbReference type="GO" id="GO:0004842">
    <property type="term" value="F:ubiquitin-protein transferase activity"/>
    <property type="evidence" value="ECO:0000318"/>
    <property type="project" value="GO_Central"/>
</dbReference>
<dbReference type="InterPro" id="IPR011043">
    <property type="entry name" value="Gal_Oxase/kelch_b-propeller"/>
</dbReference>
<dbReference type="Gramene" id="Pp3c16_11600V3.1">
    <property type="protein sequence ID" value="PAC:32984500.CDS.1"/>
    <property type="gene ID" value="Pp3c16_11600"/>
</dbReference>
<dbReference type="PaxDb" id="3218-PP1S106_22V6.3"/>
<dbReference type="SUPFAM" id="SSF50965">
    <property type="entry name" value="Galactose oxidase, central domain"/>
    <property type="match status" value="1"/>
</dbReference>
<dbReference type="EnsemblPlants" id="Pp3c16_11600V3.2">
    <property type="protein sequence ID" value="PAC:32984501.CDS.1"/>
    <property type="gene ID" value="Pp3c16_11600"/>
</dbReference>
<dbReference type="AlphaFoldDB" id="A9SQZ6"/>
<keyword evidence="4" id="KW-1185">Reference proteome</keyword>
<dbReference type="EMBL" id="ABEU02000016">
    <property type="protein sequence ID" value="PNR37710.1"/>
    <property type="molecule type" value="Genomic_DNA"/>
</dbReference>
<dbReference type="InterPro" id="IPR050796">
    <property type="entry name" value="SCF_F-box_component"/>
</dbReference>
<feature type="compositionally biased region" description="Acidic residues" evidence="1">
    <location>
        <begin position="234"/>
        <end position="260"/>
    </location>
</feature>
<accession>A9SQZ6</accession>
<evidence type="ECO:0000313" key="3">
    <source>
        <dbReference type="EnsemblPlants" id="PAC:32984500.CDS.1"/>
    </source>
</evidence>
<reference evidence="2 4" key="1">
    <citation type="journal article" date="2008" name="Science">
        <title>The Physcomitrella genome reveals evolutionary insights into the conquest of land by plants.</title>
        <authorList>
            <person name="Rensing S."/>
            <person name="Lang D."/>
            <person name="Zimmer A."/>
            <person name="Terry A."/>
            <person name="Salamov A."/>
            <person name="Shapiro H."/>
            <person name="Nishiyama T."/>
            <person name="Perroud P.-F."/>
            <person name="Lindquist E."/>
            <person name="Kamisugi Y."/>
            <person name="Tanahashi T."/>
            <person name="Sakakibara K."/>
            <person name="Fujita T."/>
            <person name="Oishi K."/>
            <person name="Shin-I T."/>
            <person name="Kuroki Y."/>
            <person name="Toyoda A."/>
            <person name="Suzuki Y."/>
            <person name="Hashimoto A."/>
            <person name="Yamaguchi K."/>
            <person name="Sugano A."/>
            <person name="Kohara Y."/>
            <person name="Fujiyama A."/>
            <person name="Anterola A."/>
            <person name="Aoki S."/>
            <person name="Ashton N."/>
            <person name="Barbazuk W.B."/>
            <person name="Barker E."/>
            <person name="Bennetzen J."/>
            <person name="Bezanilla M."/>
            <person name="Blankenship R."/>
            <person name="Cho S.H."/>
            <person name="Dutcher S."/>
            <person name="Estelle M."/>
            <person name="Fawcett J.A."/>
            <person name="Gundlach H."/>
            <person name="Hanada K."/>
            <person name="Heyl A."/>
            <person name="Hicks K.A."/>
            <person name="Hugh J."/>
            <person name="Lohr M."/>
            <person name="Mayer K."/>
            <person name="Melkozernov A."/>
            <person name="Murata T."/>
            <person name="Nelson D."/>
            <person name="Pils B."/>
            <person name="Prigge M."/>
            <person name="Reiss B."/>
            <person name="Renner T."/>
            <person name="Rombauts S."/>
            <person name="Rushton P."/>
            <person name="Sanderfoot A."/>
            <person name="Schween G."/>
            <person name="Shiu S.-H."/>
            <person name="Stueber K."/>
            <person name="Theodoulou F.L."/>
            <person name="Tu H."/>
            <person name="Van de Peer Y."/>
            <person name="Verrier P.J."/>
            <person name="Waters E."/>
            <person name="Wood A."/>
            <person name="Yang L."/>
            <person name="Cove D."/>
            <person name="Cuming A."/>
            <person name="Hasebe M."/>
            <person name="Lucas S."/>
            <person name="Mishler D.B."/>
            <person name="Reski R."/>
            <person name="Grigoriev I."/>
            <person name="Quatrano R.S."/>
            <person name="Boore J.L."/>
        </authorList>
    </citation>
    <scope>NUCLEOTIDE SEQUENCE [LARGE SCALE GENOMIC DNA]</scope>
    <source>
        <strain evidence="3 4">cv. Gransden 2004</strain>
    </source>
</reference>
<proteinExistence type="predicted"/>
<protein>
    <submittedName>
        <fullName evidence="2 3">Uncharacterized protein</fullName>
    </submittedName>
</protein>
<feature type="compositionally biased region" description="Basic and acidic residues" evidence="1">
    <location>
        <begin position="222"/>
        <end position="233"/>
    </location>
</feature>
<dbReference type="RefSeq" id="XP_024398021.1">
    <property type="nucleotide sequence ID" value="XM_024542253.2"/>
</dbReference>
<organism evidence="2">
    <name type="scientific">Physcomitrium patens</name>
    <name type="common">Spreading-leaved earth moss</name>
    <name type="synonym">Physcomitrella patens</name>
    <dbReference type="NCBI Taxonomy" id="3218"/>
    <lineage>
        <taxon>Eukaryota</taxon>
        <taxon>Viridiplantae</taxon>
        <taxon>Streptophyta</taxon>
        <taxon>Embryophyta</taxon>
        <taxon>Bryophyta</taxon>
        <taxon>Bryophytina</taxon>
        <taxon>Bryopsida</taxon>
        <taxon>Funariidae</taxon>
        <taxon>Funariales</taxon>
        <taxon>Funariaceae</taxon>
        <taxon>Physcomitrium</taxon>
    </lineage>
</organism>
<dbReference type="HOGENOM" id="CLU_496445_0_0_1"/>
<dbReference type="EnsemblPlants" id="Pp3c16_11600V3.1">
    <property type="protein sequence ID" value="PAC:32984500.CDS.1"/>
    <property type="gene ID" value="Pp3c16_11600"/>
</dbReference>
<dbReference type="KEGG" id="ppp:112293131"/>
<reference evidence="3" key="3">
    <citation type="submission" date="2020-12" db="UniProtKB">
        <authorList>
            <consortium name="EnsemblPlants"/>
        </authorList>
    </citation>
    <scope>IDENTIFICATION</scope>
</reference>
<dbReference type="Gramene" id="Pp3c16_11600V3.2">
    <property type="protein sequence ID" value="PAC:32984501.CDS.1"/>
    <property type="gene ID" value="Pp3c16_11600"/>
</dbReference>
<evidence type="ECO:0000313" key="2">
    <source>
        <dbReference type="EMBL" id="PNR37710.1"/>
    </source>
</evidence>
<dbReference type="GeneID" id="112293131"/>
<gene>
    <name evidence="3" type="primary">LOC112293131</name>
    <name evidence="2" type="ORF">PHYPA_020819</name>
</gene>